<dbReference type="EC" id="4.2.1.47" evidence="3"/>
<dbReference type="Gene3D" id="3.90.25.10">
    <property type="entry name" value="UDP-galactose 4-epimerase, domain 1"/>
    <property type="match status" value="1"/>
</dbReference>
<keyword evidence="7" id="KW-1185">Reference proteome</keyword>
<evidence type="ECO:0000256" key="2">
    <source>
        <dbReference type="ARBA" id="ARBA00009263"/>
    </source>
</evidence>
<evidence type="ECO:0000256" key="4">
    <source>
        <dbReference type="ARBA" id="ARBA00023239"/>
    </source>
</evidence>
<name>A0ABQ6TU06_9BACT</name>
<keyword evidence="4" id="KW-0456">Lyase</keyword>
<dbReference type="PANTHER" id="PTHR43715">
    <property type="entry name" value="GDP-MANNOSE 4,6-DEHYDRATASE"/>
    <property type="match status" value="1"/>
</dbReference>
<dbReference type="InterPro" id="IPR016040">
    <property type="entry name" value="NAD(P)-bd_dom"/>
</dbReference>
<dbReference type="Pfam" id="PF16363">
    <property type="entry name" value="GDP_Man_Dehyd"/>
    <property type="match status" value="1"/>
</dbReference>
<evidence type="ECO:0000256" key="3">
    <source>
        <dbReference type="ARBA" id="ARBA00011989"/>
    </source>
</evidence>
<dbReference type="InterPro" id="IPR036291">
    <property type="entry name" value="NAD(P)-bd_dom_sf"/>
</dbReference>
<dbReference type="SUPFAM" id="SSF51735">
    <property type="entry name" value="NAD(P)-binding Rossmann-fold domains"/>
    <property type="match status" value="1"/>
</dbReference>
<evidence type="ECO:0000259" key="5">
    <source>
        <dbReference type="Pfam" id="PF16363"/>
    </source>
</evidence>
<gene>
    <name evidence="6" type="ORF">F6V30_01960</name>
</gene>
<dbReference type="Proteomes" id="UP000798046">
    <property type="component" value="Unassembled WGS sequence"/>
</dbReference>
<organism evidence="6 7">
    <name type="scientific">Oryzomonas sagensis</name>
    <dbReference type="NCBI Taxonomy" id="2603857"/>
    <lineage>
        <taxon>Bacteria</taxon>
        <taxon>Pseudomonadati</taxon>
        <taxon>Thermodesulfobacteriota</taxon>
        <taxon>Desulfuromonadia</taxon>
        <taxon>Geobacterales</taxon>
        <taxon>Geobacteraceae</taxon>
        <taxon>Oryzomonas</taxon>
    </lineage>
</organism>
<sequence>MHGIFSFYFCNHYWRYVISNSLDWAYTAPQYARLNSDRATGWGVIRIDPKYFRPAEVDLLLGAPSKAKCQLGWEQKTSFDQLVNMMVDGDLQQAEREMRANG</sequence>
<proteinExistence type="inferred from homology"/>
<dbReference type="EMBL" id="VZRA01000001">
    <property type="protein sequence ID" value="KAB0672499.1"/>
    <property type="molecule type" value="Genomic_DNA"/>
</dbReference>
<comment type="caution">
    <text evidence="6">The sequence shown here is derived from an EMBL/GenBank/DDBJ whole genome shotgun (WGS) entry which is preliminary data.</text>
</comment>
<evidence type="ECO:0000313" key="6">
    <source>
        <dbReference type="EMBL" id="KAB0672499.1"/>
    </source>
</evidence>
<accession>A0ABQ6TU06</accession>
<comment type="cofactor">
    <cofactor evidence="1">
        <name>NADP(+)</name>
        <dbReference type="ChEBI" id="CHEBI:58349"/>
    </cofactor>
</comment>
<evidence type="ECO:0000256" key="1">
    <source>
        <dbReference type="ARBA" id="ARBA00001937"/>
    </source>
</evidence>
<dbReference type="Gene3D" id="3.40.50.720">
    <property type="entry name" value="NAD(P)-binding Rossmann-like Domain"/>
    <property type="match status" value="1"/>
</dbReference>
<dbReference type="PANTHER" id="PTHR43715:SF1">
    <property type="entry name" value="GDP-MANNOSE 4,6 DEHYDRATASE"/>
    <property type="match status" value="1"/>
</dbReference>
<comment type="similarity">
    <text evidence="2">Belongs to the NAD(P)-dependent epimerase/dehydratase family. GDP-mannose 4,6-dehydratase subfamily.</text>
</comment>
<feature type="domain" description="NAD(P)-binding" evidence="5">
    <location>
        <begin position="33"/>
        <end position="86"/>
    </location>
</feature>
<dbReference type="InterPro" id="IPR006368">
    <property type="entry name" value="GDP_Man_deHydtase"/>
</dbReference>
<protein>
    <recommendedName>
        <fullName evidence="3">GDP-mannose 4,6-dehydratase</fullName>
        <ecNumber evidence="3">4.2.1.47</ecNumber>
    </recommendedName>
</protein>
<evidence type="ECO:0000313" key="7">
    <source>
        <dbReference type="Proteomes" id="UP000798046"/>
    </source>
</evidence>
<reference evidence="6 7" key="1">
    <citation type="journal article" date="2020" name="Microorganisms">
        <title>Description of Three Novel Members in the Family Geobacteraceae, Oryzomonas japonicum gen. nov., sp. nov., Oryzomonas sagensis sp. nov., and Oryzomonas ruber sp. nov.</title>
        <authorList>
            <person name="Xu Z."/>
            <person name="Masuda Y."/>
            <person name="Hayakawa C."/>
            <person name="Ushijima N."/>
            <person name="Kawano K."/>
            <person name="Shiratori Y."/>
            <person name="Senoo K."/>
            <person name="Itoh H."/>
        </authorList>
    </citation>
    <scope>NUCLEOTIDE SEQUENCE [LARGE SCALE GENOMIC DNA]</scope>
    <source>
        <strain evidence="6 7">Red100</strain>
    </source>
</reference>